<comment type="similarity">
    <text evidence="1">Belongs to the glycosyltransferase 2 family.</text>
</comment>
<name>A0A9D1PLN9_9BACI</name>
<gene>
    <name evidence="4" type="ORF">H9895_04130</name>
</gene>
<feature type="domain" description="Glycosyltransferase 2-like" evidence="3">
    <location>
        <begin position="265"/>
        <end position="377"/>
    </location>
</feature>
<dbReference type="Pfam" id="PF00535">
    <property type="entry name" value="Glycos_transf_2"/>
    <property type="match status" value="1"/>
</dbReference>
<dbReference type="CDD" id="cd00761">
    <property type="entry name" value="Glyco_tranf_GTA_type"/>
    <property type="match status" value="1"/>
</dbReference>
<keyword evidence="2" id="KW-0175">Coiled coil</keyword>
<evidence type="ECO:0000259" key="3">
    <source>
        <dbReference type="Pfam" id="PF00535"/>
    </source>
</evidence>
<comment type="caution">
    <text evidence="4">The sequence shown here is derived from an EMBL/GenBank/DDBJ whole genome shotgun (WGS) entry which is preliminary data.</text>
</comment>
<dbReference type="EMBL" id="DXHX01000059">
    <property type="protein sequence ID" value="HIV74252.1"/>
    <property type="molecule type" value="Genomic_DNA"/>
</dbReference>
<dbReference type="SUPFAM" id="SSF53448">
    <property type="entry name" value="Nucleotide-diphospho-sugar transferases"/>
    <property type="match status" value="1"/>
</dbReference>
<accession>A0A9D1PLN9</accession>
<dbReference type="PANTHER" id="PTHR22916">
    <property type="entry name" value="GLYCOSYLTRANSFERASE"/>
    <property type="match status" value="1"/>
</dbReference>
<feature type="coiled-coil region" evidence="2">
    <location>
        <begin position="13"/>
        <end position="40"/>
    </location>
</feature>
<dbReference type="GO" id="GO:0016758">
    <property type="term" value="F:hexosyltransferase activity"/>
    <property type="evidence" value="ECO:0007669"/>
    <property type="project" value="UniProtKB-ARBA"/>
</dbReference>
<dbReference type="Gene3D" id="3.90.550.10">
    <property type="entry name" value="Spore Coat Polysaccharide Biosynthesis Protein SpsA, Chain A"/>
    <property type="match status" value="1"/>
</dbReference>
<sequence>MKNVENDSIKLNKQHYIDALNQLDKEVQSYMKKNKELATKYFEMSRQFKLIRSNSFYSYIKPQTWKQFIRTTGAYILGRRNIKRLYSTTYKNKQASNDLKPILASLYEAGIEDKSLRDLKELYWNNNNKYQKRAAAWELLFWYANKQTKVAAQQALLYFFDALYGERDGQVFCQKCIVIAECFQRLEMFEQAEQILQLVIGTKDANVYLAMANIQQNLNQRLHYINKALSLYQLEPILITSKYSIPYKNLDVELDVEVTEGPLVSIIMPAYNAEDYIDTAIQSLLKQTWKNLEIIIIDDCSSDRTYEIIKRFETNYKQIKVFRTPKNSGAYVARNIGLREAKGQFVTINDADDWSHPRKIEIQMNHLNSNPEVIANTSELSRITENIHIYRRGTKGKFVFSNMSSLLFKKKEVMESIGYWDKVRFAGDGEFKRRLIRYFGKDKVIDLKTGPLSLPLQSESSLTANSVFGYHGAFVGARKEYVESFEHYYTSTDNLYYTDDQEERLFSVPYPMLMNRKKGDRFIDVIIIDDFYSMTEEQALTLIHDIKIHQSLGLKTGLVQMYATYPVNQNKIHEKVRAVIDGDDVQMVVYGETIHCHVQITRNCFTLQHIQQFLPKIHSIGSIVLIDDIVQKRYNKEEINFRTLRNNHMKYYNKIGLWYFKNEQIKQQCTNNPRINITTVPTSVDYWIDDGDYTNNYIQRLKRWILDM</sequence>
<protein>
    <submittedName>
        <fullName evidence="4">Glycosyltransferase family 2 protein</fullName>
    </submittedName>
</protein>
<evidence type="ECO:0000256" key="1">
    <source>
        <dbReference type="ARBA" id="ARBA00006739"/>
    </source>
</evidence>
<evidence type="ECO:0000313" key="4">
    <source>
        <dbReference type="EMBL" id="HIV74252.1"/>
    </source>
</evidence>
<dbReference type="InterPro" id="IPR001173">
    <property type="entry name" value="Glyco_trans_2-like"/>
</dbReference>
<reference evidence="4" key="1">
    <citation type="journal article" date="2021" name="PeerJ">
        <title>Extensive microbial diversity within the chicken gut microbiome revealed by metagenomics and culture.</title>
        <authorList>
            <person name="Gilroy R."/>
            <person name="Ravi A."/>
            <person name="Getino M."/>
            <person name="Pursley I."/>
            <person name="Horton D.L."/>
            <person name="Alikhan N.F."/>
            <person name="Baker D."/>
            <person name="Gharbi K."/>
            <person name="Hall N."/>
            <person name="Watson M."/>
            <person name="Adriaenssens E.M."/>
            <person name="Foster-Nyarko E."/>
            <person name="Jarju S."/>
            <person name="Secka A."/>
            <person name="Antonio M."/>
            <person name="Oren A."/>
            <person name="Chaudhuri R.R."/>
            <person name="La Ragione R."/>
            <person name="Hildebrand F."/>
            <person name="Pallen M.J."/>
        </authorList>
    </citation>
    <scope>NUCLEOTIDE SEQUENCE</scope>
    <source>
        <strain evidence="4">CHK169-2315</strain>
    </source>
</reference>
<dbReference type="Proteomes" id="UP000823937">
    <property type="component" value="Unassembled WGS sequence"/>
</dbReference>
<dbReference type="InterPro" id="IPR029044">
    <property type="entry name" value="Nucleotide-diphossugar_trans"/>
</dbReference>
<reference evidence="4" key="2">
    <citation type="submission" date="2021-04" db="EMBL/GenBank/DDBJ databases">
        <authorList>
            <person name="Gilroy R."/>
        </authorList>
    </citation>
    <scope>NUCLEOTIDE SEQUENCE</scope>
    <source>
        <strain evidence="4">CHK169-2315</strain>
    </source>
</reference>
<evidence type="ECO:0000313" key="5">
    <source>
        <dbReference type="Proteomes" id="UP000823937"/>
    </source>
</evidence>
<proteinExistence type="inferred from homology"/>
<dbReference type="PANTHER" id="PTHR22916:SF3">
    <property type="entry name" value="UDP-GLCNAC:BETAGAL BETA-1,3-N-ACETYLGLUCOSAMINYLTRANSFERASE-LIKE PROTEIN 1"/>
    <property type="match status" value="1"/>
</dbReference>
<evidence type="ECO:0000256" key="2">
    <source>
        <dbReference type="SAM" id="Coils"/>
    </source>
</evidence>
<dbReference type="AlphaFoldDB" id="A0A9D1PLN9"/>
<organism evidence="4 5">
    <name type="scientific">Candidatus Pseudogracilibacillus intestinigallinarum</name>
    <dbReference type="NCBI Taxonomy" id="2838742"/>
    <lineage>
        <taxon>Bacteria</taxon>
        <taxon>Bacillati</taxon>
        <taxon>Bacillota</taxon>
        <taxon>Bacilli</taxon>
        <taxon>Bacillales</taxon>
        <taxon>Bacillaceae</taxon>
        <taxon>Pseudogracilibacillus</taxon>
    </lineage>
</organism>